<accession>A0A166VFM7</accession>
<evidence type="ECO:0000313" key="3">
    <source>
        <dbReference type="Proteomes" id="UP000076532"/>
    </source>
</evidence>
<keyword evidence="1" id="KW-1133">Transmembrane helix</keyword>
<keyword evidence="3" id="KW-1185">Reference proteome</keyword>
<keyword evidence="1" id="KW-0472">Membrane</keyword>
<gene>
    <name evidence="2" type="ORF">FIBSPDRAFT_481170</name>
</gene>
<reference evidence="2 3" key="1">
    <citation type="journal article" date="2016" name="Mol. Biol. Evol.">
        <title>Comparative Genomics of Early-Diverging Mushroom-Forming Fungi Provides Insights into the Origins of Lignocellulose Decay Capabilities.</title>
        <authorList>
            <person name="Nagy L.G."/>
            <person name="Riley R."/>
            <person name="Tritt A."/>
            <person name="Adam C."/>
            <person name="Daum C."/>
            <person name="Floudas D."/>
            <person name="Sun H."/>
            <person name="Yadav J.S."/>
            <person name="Pangilinan J."/>
            <person name="Larsson K.H."/>
            <person name="Matsuura K."/>
            <person name="Barry K."/>
            <person name="Labutti K."/>
            <person name="Kuo R."/>
            <person name="Ohm R.A."/>
            <person name="Bhattacharya S.S."/>
            <person name="Shirouzu T."/>
            <person name="Yoshinaga Y."/>
            <person name="Martin F.M."/>
            <person name="Grigoriev I.V."/>
            <person name="Hibbett D.S."/>
        </authorList>
    </citation>
    <scope>NUCLEOTIDE SEQUENCE [LARGE SCALE GENOMIC DNA]</scope>
    <source>
        <strain evidence="2 3">CBS 109695</strain>
    </source>
</reference>
<proteinExistence type="predicted"/>
<dbReference type="EMBL" id="KV417485">
    <property type="protein sequence ID" value="KZP32674.1"/>
    <property type="molecule type" value="Genomic_DNA"/>
</dbReference>
<evidence type="ECO:0000256" key="1">
    <source>
        <dbReference type="SAM" id="Phobius"/>
    </source>
</evidence>
<evidence type="ECO:0000313" key="2">
    <source>
        <dbReference type="EMBL" id="KZP32674.1"/>
    </source>
</evidence>
<organism evidence="2 3">
    <name type="scientific">Athelia psychrophila</name>
    <dbReference type="NCBI Taxonomy" id="1759441"/>
    <lineage>
        <taxon>Eukaryota</taxon>
        <taxon>Fungi</taxon>
        <taxon>Dikarya</taxon>
        <taxon>Basidiomycota</taxon>
        <taxon>Agaricomycotina</taxon>
        <taxon>Agaricomycetes</taxon>
        <taxon>Agaricomycetidae</taxon>
        <taxon>Atheliales</taxon>
        <taxon>Atheliaceae</taxon>
        <taxon>Athelia</taxon>
    </lineage>
</organism>
<dbReference type="Proteomes" id="UP000076532">
    <property type="component" value="Unassembled WGS sequence"/>
</dbReference>
<keyword evidence="1" id="KW-0812">Transmembrane</keyword>
<sequence>MYTAHSVPISIQNLRFTTAPLIFNSNTAPLGADHSISMWREPTHISHSLPRTPHLHFRSPRLIVHSHATVTGACTLALVIILALAGILTGRSQLEWNPVVSCLKATNGPGDSRSDLMRPSAWFSGSILSPVRLCMSSIHGAYINEDYFLTISAHLASLTPDAGFR</sequence>
<protein>
    <submittedName>
        <fullName evidence="2">Uncharacterized protein</fullName>
    </submittedName>
</protein>
<dbReference type="AlphaFoldDB" id="A0A166VFM7"/>
<name>A0A166VFM7_9AGAM</name>
<feature type="transmembrane region" description="Helical" evidence="1">
    <location>
        <begin position="62"/>
        <end position="88"/>
    </location>
</feature>